<accession>A0A9P1D0I5</accession>
<dbReference type="InterPro" id="IPR050281">
    <property type="entry name" value="Flavin_monoamine_oxidase"/>
</dbReference>
<dbReference type="OrthoDB" id="5046242at2759"/>
<feature type="domain" description="Amine oxidase" evidence="1">
    <location>
        <begin position="147"/>
        <end position="238"/>
    </location>
</feature>
<dbReference type="InterPro" id="IPR002937">
    <property type="entry name" value="Amino_oxidase"/>
</dbReference>
<gene>
    <name evidence="2" type="ORF">C1SCF055_LOCUS26815</name>
</gene>
<feature type="domain" description="Amine oxidase" evidence="1">
    <location>
        <begin position="1"/>
        <end position="86"/>
    </location>
</feature>
<reference evidence="2" key="1">
    <citation type="submission" date="2022-10" db="EMBL/GenBank/DDBJ databases">
        <authorList>
            <person name="Chen Y."/>
            <person name="Dougan E. K."/>
            <person name="Chan C."/>
            <person name="Rhodes N."/>
            <person name="Thang M."/>
        </authorList>
    </citation>
    <scope>NUCLEOTIDE SEQUENCE</scope>
</reference>
<dbReference type="GO" id="GO:0016491">
    <property type="term" value="F:oxidoreductase activity"/>
    <property type="evidence" value="ECO:0007669"/>
    <property type="project" value="InterPro"/>
</dbReference>
<dbReference type="PANTHER" id="PTHR10742">
    <property type="entry name" value="FLAVIN MONOAMINE OXIDASE"/>
    <property type="match status" value="1"/>
</dbReference>
<dbReference type="EMBL" id="CAMXCT020002827">
    <property type="protein sequence ID" value="CAL1154086.1"/>
    <property type="molecule type" value="Genomic_DNA"/>
</dbReference>
<evidence type="ECO:0000313" key="3">
    <source>
        <dbReference type="EMBL" id="CAL1154086.1"/>
    </source>
</evidence>
<protein>
    <submittedName>
        <fullName evidence="4">Polyamine oxidase 3 (AtPAO3)</fullName>
    </submittedName>
</protein>
<dbReference type="InterPro" id="IPR036188">
    <property type="entry name" value="FAD/NAD-bd_sf"/>
</dbReference>
<evidence type="ECO:0000313" key="2">
    <source>
        <dbReference type="EMBL" id="CAI4000711.1"/>
    </source>
</evidence>
<organism evidence="2">
    <name type="scientific">Cladocopium goreaui</name>
    <dbReference type="NCBI Taxonomy" id="2562237"/>
    <lineage>
        <taxon>Eukaryota</taxon>
        <taxon>Sar</taxon>
        <taxon>Alveolata</taxon>
        <taxon>Dinophyceae</taxon>
        <taxon>Suessiales</taxon>
        <taxon>Symbiodiniaceae</taxon>
        <taxon>Cladocopium</taxon>
    </lineage>
</organism>
<dbReference type="EMBL" id="CAMXCT030002827">
    <property type="protein sequence ID" value="CAL4788023.1"/>
    <property type="molecule type" value="Genomic_DNA"/>
</dbReference>
<name>A0A9P1D0I5_9DINO</name>
<dbReference type="Gene3D" id="3.50.50.60">
    <property type="entry name" value="FAD/NAD(P)-binding domain"/>
    <property type="match status" value="1"/>
</dbReference>
<dbReference type="AlphaFoldDB" id="A0A9P1D0I5"/>
<keyword evidence="5" id="KW-1185">Reference proteome</keyword>
<dbReference type="EMBL" id="CAMXCT010002827">
    <property type="protein sequence ID" value="CAI4000711.1"/>
    <property type="molecule type" value="Genomic_DNA"/>
</dbReference>
<proteinExistence type="predicted"/>
<dbReference type="Proteomes" id="UP001152797">
    <property type="component" value="Unassembled WGS sequence"/>
</dbReference>
<evidence type="ECO:0000259" key="1">
    <source>
        <dbReference type="Pfam" id="PF01593"/>
    </source>
</evidence>
<dbReference type="Pfam" id="PF01593">
    <property type="entry name" value="Amino_oxidase"/>
    <property type="match status" value="2"/>
</dbReference>
<evidence type="ECO:0000313" key="5">
    <source>
        <dbReference type="Proteomes" id="UP001152797"/>
    </source>
</evidence>
<comment type="caution">
    <text evidence="2">The sequence shown here is derived from an EMBL/GenBank/DDBJ whole genome shotgun (WGS) entry which is preliminary data.</text>
</comment>
<dbReference type="PANTHER" id="PTHR10742:SF410">
    <property type="entry name" value="LYSINE-SPECIFIC HISTONE DEMETHYLASE 2"/>
    <property type="match status" value="1"/>
</dbReference>
<evidence type="ECO:0000313" key="4">
    <source>
        <dbReference type="EMBL" id="CAL4788023.1"/>
    </source>
</evidence>
<dbReference type="SUPFAM" id="SSF51905">
    <property type="entry name" value="FAD/NAD(P)-binding domain"/>
    <property type="match status" value="1"/>
</dbReference>
<sequence length="248" mass="26574">MGGISAAGKLQAEGHSVTLLEGRDRLGGRTWTDTSLGFPADFGASWVHGASVQNPLTAVVQGLNLRTEDHPDKQLCRYDKDGVKYNANQVAKWELWCWDAEPGHGATGTLEQFLRSYDPAFFNTVEGEMCLAGWDFNEGSAVDLVSAAKIYQSEVEETGGPEWLMLDGYVSLVNGLVQRFQSAGGTVKTGAKVTQVEYCMGFGDVSCTANVTYTENGSSVTQSADAVVVAVPLGVPRRQRLAPSGDDL</sequence>
<reference evidence="3" key="2">
    <citation type="submission" date="2024-04" db="EMBL/GenBank/DDBJ databases">
        <authorList>
            <person name="Chen Y."/>
            <person name="Shah S."/>
            <person name="Dougan E. K."/>
            <person name="Thang M."/>
            <person name="Chan C."/>
        </authorList>
    </citation>
    <scope>NUCLEOTIDE SEQUENCE [LARGE SCALE GENOMIC DNA]</scope>
</reference>